<dbReference type="OrthoDB" id="3544487at2759"/>
<evidence type="ECO:0000313" key="2">
    <source>
        <dbReference type="EMBL" id="KKA16488.1"/>
    </source>
</evidence>
<dbReference type="Pfam" id="PF11917">
    <property type="entry name" value="DUF3435"/>
    <property type="match status" value="1"/>
</dbReference>
<comment type="caution">
    <text evidence="2">The sequence shown here is derived from an EMBL/GenBank/DDBJ whole genome shotgun (WGS) entry which is preliminary data.</text>
</comment>
<dbReference type="InterPro" id="IPR021842">
    <property type="entry name" value="DUF3435"/>
</dbReference>
<feature type="non-terminal residue" evidence="2">
    <location>
        <position position="126"/>
    </location>
</feature>
<dbReference type="STRING" id="1408163.A0A0F4YFU1"/>
<gene>
    <name evidence="2" type="ORF">T310_9911</name>
</gene>
<dbReference type="GeneID" id="25321827"/>
<dbReference type="EMBL" id="LASV01000761">
    <property type="protein sequence ID" value="KKA16488.1"/>
    <property type="molecule type" value="Genomic_DNA"/>
</dbReference>
<dbReference type="Proteomes" id="UP000053958">
    <property type="component" value="Unassembled WGS sequence"/>
</dbReference>
<accession>A0A0F4YFU1</accession>
<evidence type="ECO:0000256" key="1">
    <source>
        <dbReference type="SAM" id="MobiDB-lite"/>
    </source>
</evidence>
<feature type="region of interest" description="Disordered" evidence="1">
    <location>
        <begin position="83"/>
        <end position="109"/>
    </location>
</feature>
<proteinExistence type="predicted"/>
<dbReference type="RefSeq" id="XP_013323100.1">
    <property type="nucleotide sequence ID" value="XM_013467646.1"/>
</dbReference>
<organism evidence="2 3">
    <name type="scientific">Rasamsonia emersonii (strain ATCC 16479 / CBS 393.64 / IMI 116815)</name>
    <dbReference type="NCBI Taxonomy" id="1408163"/>
    <lineage>
        <taxon>Eukaryota</taxon>
        <taxon>Fungi</taxon>
        <taxon>Dikarya</taxon>
        <taxon>Ascomycota</taxon>
        <taxon>Pezizomycotina</taxon>
        <taxon>Eurotiomycetes</taxon>
        <taxon>Eurotiomycetidae</taxon>
        <taxon>Eurotiales</taxon>
        <taxon>Trichocomaceae</taxon>
        <taxon>Rasamsonia</taxon>
    </lineage>
</organism>
<protein>
    <submittedName>
        <fullName evidence="2">Uncharacterized protein</fullName>
    </submittedName>
</protein>
<name>A0A0F4YFU1_RASE3</name>
<dbReference type="AlphaFoldDB" id="A0A0F4YFU1"/>
<feature type="non-terminal residue" evidence="2">
    <location>
        <position position="1"/>
    </location>
</feature>
<sequence length="126" mass="14177">PPCIRLAEMIGWILAFGERSFLNHLSRNRGLFQRNMTPQHMILIDTVLTLPGATIEAEYQRRIAAINAVIAFCDVEECAPTRPGPLRKRPATDAVAPYAKRQERSQEDEDTIALRQAIASIRVHSL</sequence>
<keyword evidence="3" id="KW-1185">Reference proteome</keyword>
<evidence type="ECO:0000313" key="3">
    <source>
        <dbReference type="Proteomes" id="UP000053958"/>
    </source>
</evidence>
<reference evidence="2 3" key="1">
    <citation type="submission" date="2015-04" db="EMBL/GenBank/DDBJ databases">
        <authorList>
            <person name="Heijne W.H."/>
            <person name="Fedorova N.D."/>
            <person name="Nierman W.C."/>
            <person name="Vollebregt A.W."/>
            <person name="Zhao Z."/>
            <person name="Wu L."/>
            <person name="Kumar M."/>
            <person name="Stam H."/>
            <person name="van den Berg M.A."/>
            <person name="Pel H.J."/>
        </authorList>
    </citation>
    <scope>NUCLEOTIDE SEQUENCE [LARGE SCALE GENOMIC DNA]</scope>
    <source>
        <strain evidence="2 3">CBS 393.64</strain>
    </source>
</reference>